<organism evidence="2 3">
    <name type="scientific">Pyrocoelia pectoralis</name>
    <dbReference type="NCBI Taxonomy" id="417401"/>
    <lineage>
        <taxon>Eukaryota</taxon>
        <taxon>Metazoa</taxon>
        <taxon>Ecdysozoa</taxon>
        <taxon>Arthropoda</taxon>
        <taxon>Hexapoda</taxon>
        <taxon>Insecta</taxon>
        <taxon>Pterygota</taxon>
        <taxon>Neoptera</taxon>
        <taxon>Endopterygota</taxon>
        <taxon>Coleoptera</taxon>
        <taxon>Polyphaga</taxon>
        <taxon>Elateriformia</taxon>
        <taxon>Elateroidea</taxon>
        <taxon>Lampyridae</taxon>
        <taxon>Lampyrinae</taxon>
        <taxon>Pyrocoelia</taxon>
    </lineage>
</organism>
<dbReference type="GO" id="GO:0043022">
    <property type="term" value="F:ribosome binding"/>
    <property type="evidence" value="ECO:0007669"/>
    <property type="project" value="TreeGrafter"/>
</dbReference>
<dbReference type="Gene3D" id="3.40.50.300">
    <property type="entry name" value="P-loop containing nucleotide triphosphate hydrolases"/>
    <property type="match status" value="1"/>
</dbReference>
<dbReference type="EMBL" id="JAVRBK010000009">
    <property type="protein sequence ID" value="KAK5639443.1"/>
    <property type="molecule type" value="Genomic_DNA"/>
</dbReference>
<dbReference type="PANTHER" id="PTHR10229">
    <property type="entry name" value="GTP-BINDING PROTEIN HFLX"/>
    <property type="match status" value="1"/>
</dbReference>
<proteinExistence type="predicted"/>
<gene>
    <name evidence="2" type="ORF">RI129_011935</name>
</gene>
<keyword evidence="3" id="KW-1185">Reference proteome</keyword>
<dbReference type="PROSITE" id="PS51705">
    <property type="entry name" value="G_HFLX"/>
    <property type="match status" value="1"/>
</dbReference>
<dbReference type="CDD" id="cd01878">
    <property type="entry name" value="HflX"/>
    <property type="match status" value="1"/>
</dbReference>
<dbReference type="InterPro" id="IPR006073">
    <property type="entry name" value="GTP-bd"/>
</dbReference>
<comment type="caution">
    <text evidence="2">The sequence shown here is derived from an EMBL/GenBank/DDBJ whole genome shotgun (WGS) entry which is preliminary data.</text>
</comment>
<evidence type="ECO:0000313" key="2">
    <source>
        <dbReference type="EMBL" id="KAK5639443.1"/>
    </source>
</evidence>
<dbReference type="GO" id="GO:0005525">
    <property type="term" value="F:GTP binding"/>
    <property type="evidence" value="ECO:0007669"/>
    <property type="project" value="InterPro"/>
</dbReference>
<sequence length="298" mass="33813">MQILKLHAISAHSRLQVSLAEIPYLKARIRHDNVGVVTGEHYETRKIMLQDREKQIRLAIDKLKSQRQLLRNRRNTMDFPVIAVVGYTNSGKTSLIKALTGEEKMQPKNQLFATLDVTFHAGRLPSTLEVLYVDTVGFISEIPTSLIECFNATLEDAMLADVIVHVVDLSSNDLQHQENHVLKTLESLTVKNNKIITVGNKCDMVENSTKNLIQVSATKNLGLDDLRQEIEKAVLETTGRKIIVIRVSSGGEEMRWLYKNAVVLDVSADERNSEFQKMKIIITNIKLDQFKSYFIQNK</sequence>
<dbReference type="InterPro" id="IPR027417">
    <property type="entry name" value="P-loop_NTPase"/>
</dbReference>
<dbReference type="Proteomes" id="UP001329430">
    <property type="component" value="Chromosome 9"/>
</dbReference>
<dbReference type="GO" id="GO:0005737">
    <property type="term" value="C:cytoplasm"/>
    <property type="evidence" value="ECO:0007669"/>
    <property type="project" value="TreeGrafter"/>
</dbReference>
<reference evidence="2 3" key="1">
    <citation type="journal article" date="2024" name="Insects">
        <title>An Improved Chromosome-Level Genome Assembly of the Firefly Pyrocoelia pectoralis.</title>
        <authorList>
            <person name="Fu X."/>
            <person name="Meyer-Rochow V.B."/>
            <person name="Ballantyne L."/>
            <person name="Zhu X."/>
        </authorList>
    </citation>
    <scope>NUCLEOTIDE SEQUENCE [LARGE SCALE GENOMIC DNA]</scope>
    <source>
        <strain evidence="2">XCY_ONT2</strain>
    </source>
</reference>
<dbReference type="PANTHER" id="PTHR10229:SF0">
    <property type="entry name" value="GTP-BINDING PROTEIN 6-RELATED"/>
    <property type="match status" value="1"/>
</dbReference>
<protein>
    <recommendedName>
        <fullName evidence="1">Hflx-type G domain-containing protein</fullName>
    </recommendedName>
</protein>
<dbReference type="AlphaFoldDB" id="A0AAN7ZHR1"/>
<dbReference type="InterPro" id="IPR030394">
    <property type="entry name" value="G_HFLX_dom"/>
</dbReference>
<dbReference type="FunFam" id="3.40.50.300:FF:000886">
    <property type="entry name" value="Putative GTP-binding protein 6"/>
    <property type="match status" value="1"/>
</dbReference>
<dbReference type="Pfam" id="PF01926">
    <property type="entry name" value="MMR_HSR1"/>
    <property type="match status" value="1"/>
</dbReference>
<dbReference type="InterPro" id="IPR016496">
    <property type="entry name" value="GTPase_HflX"/>
</dbReference>
<dbReference type="SUPFAM" id="SSF52540">
    <property type="entry name" value="P-loop containing nucleoside triphosphate hydrolases"/>
    <property type="match status" value="1"/>
</dbReference>
<feature type="domain" description="Hflx-type G" evidence="1">
    <location>
        <begin position="80"/>
        <end position="238"/>
    </location>
</feature>
<name>A0AAN7ZHR1_9COLE</name>
<accession>A0AAN7ZHR1</accession>
<evidence type="ECO:0000259" key="1">
    <source>
        <dbReference type="PROSITE" id="PS51705"/>
    </source>
</evidence>
<evidence type="ECO:0000313" key="3">
    <source>
        <dbReference type="Proteomes" id="UP001329430"/>
    </source>
</evidence>
<dbReference type="PRINTS" id="PR00326">
    <property type="entry name" value="GTP1OBG"/>
</dbReference>